<dbReference type="Proteomes" id="UP000280073">
    <property type="component" value="Unassembled WGS sequence"/>
</dbReference>
<evidence type="ECO:0000313" key="2">
    <source>
        <dbReference type="Proteomes" id="UP000280073"/>
    </source>
</evidence>
<protein>
    <submittedName>
        <fullName evidence="1">Transposase</fullName>
    </submittedName>
</protein>
<evidence type="ECO:0000313" key="1">
    <source>
        <dbReference type="EMBL" id="RSR47046.1"/>
    </source>
</evidence>
<dbReference type="EMBL" id="RFDI01001267">
    <property type="protein sequence ID" value="RSR47046.1"/>
    <property type="molecule type" value="Genomic_DNA"/>
</dbReference>
<proteinExistence type="predicted"/>
<reference evidence="1 2" key="1">
    <citation type="submission" date="2018-10" db="EMBL/GenBank/DDBJ databases">
        <title>GWAS and RNA-Seq identify cryptic mechanisms of antimicrobial resistance in Acinetobacter baumannii.</title>
        <authorList>
            <person name="Sahl J.W."/>
        </authorList>
    </citation>
    <scope>NUCLEOTIDE SEQUENCE [LARGE SCALE GENOMIC DNA]</scope>
    <source>
        <strain evidence="1 2">TG28175</strain>
    </source>
</reference>
<feature type="non-terminal residue" evidence="1">
    <location>
        <position position="59"/>
    </location>
</feature>
<dbReference type="AlphaFoldDB" id="A0A3R9TMX6"/>
<gene>
    <name evidence="1" type="ORF">EA686_19550</name>
</gene>
<sequence>MIESNAVNIDRSRIILKPNVVVGYEGQPYKIVNVLNANDIVISSLDSVRSLQVNARSLT</sequence>
<name>A0A3R9TMX6_ACIBA</name>
<organism evidence="1 2">
    <name type="scientific">Acinetobacter baumannii</name>
    <dbReference type="NCBI Taxonomy" id="470"/>
    <lineage>
        <taxon>Bacteria</taxon>
        <taxon>Pseudomonadati</taxon>
        <taxon>Pseudomonadota</taxon>
        <taxon>Gammaproteobacteria</taxon>
        <taxon>Moraxellales</taxon>
        <taxon>Moraxellaceae</taxon>
        <taxon>Acinetobacter</taxon>
        <taxon>Acinetobacter calcoaceticus/baumannii complex</taxon>
    </lineage>
</organism>
<accession>A0A3R9TMX6</accession>
<comment type="caution">
    <text evidence="1">The sequence shown here is derived from an EMBL/GenBank/DDBJ whole genome shotgun (WGS) entry which is preliminary data.</text>
</comment>